<name>A0A183SEN4_SCHSO</name>
<evidence type="ECO:0000313" key="3">
    <source>
        <dbReference type="Proteomes" id="UP000275846"/>
    </source>
</evidence>
<reference evidence="4" key="1">
    <citation type="submission" date="2016-06" db="UniProtKB">
        <authorList>
            <consortium name="WormBaseParasite"/>
        </authorList>
    </citation>
    <scope>IDENTIFICATION</scope>
</reference>
<evidence type="ECO:0000313" key="2">
    <source>
        <dbReference type="EMBL" id="VDL89067.1"/>
    </source>
</evidence>
<feature type="region of interest" description="Disordered" evidence="1">
    <location>
        <begin position="1"/>
        <end position="37"/>
    </location>
</feature>
<sequence>MTTTQTTTSMTMAAHPTSDHSADATPPSITSTIHSPTNPATITLMSTTGTIYPTPTTAKAILGYPLAATFPTVAPLHTMRTIF</sequence>
<accession>A0A183SEN4</accession>
<proteinExistence type="predicted"/>
<dbReference type="EMBL" id="UYSU01032312">
    <property type="protein sequence ID" value="VDL89067.1"/>
    <property type="molecule type" value="Genomic_DNA"/>
</dbReference>
<protein>
    <submittedName>
        <fullName evidence="2 4">Uncharacterized protein</fullName>
    </submittedName>
</protein>
<gene>
    <name evidence="2" type="ORF">SSLN_LOCUS2682</name>
</gene>
<feature type="compositionally biased region" description="Low complexity" evidence="1">
    <location>
        <begin position="1"/>
        <end position="12"/>
    </location>
</feature>
<evidence type="ECO:0000313" key="4">
    <source>
        <dbReference type="WBParaSite" id="SSLN_0000276901-mRNA-1"/>
    </source>
</evidence>
<reference evidence="2 3" key="2">
    <citation type="submission" date="2018-11" db="EMBL/GenBank/DDBJ databases">
        <authorList>
            <consortium name="Pathogen Informatics"/>
        </authorList>
    </citation>
    <scope>NUCLEOTIDE SEQUENCE [LARGE SCALE GENOMIC DNA]</scope>
    <source>
        <strain evidence="2 3">NST_G2</strain>
    </source>
</reference>
<organism evidence="4">
    <name type="scientific">Schistocephalus solidus</name>
    <name type="common">Tapeworm</name>
    <dbReference type="NCBI Taxonomy" id="70667"/>
    <lineage>
        <taxon>Eukaryota</taxon>
        <taxon>Metazoa</taxon>
        <taxon>Spiralia</taxon>
        <taxon>Lophotrochozoa</taxon>
        <taxon>Platyhelminthes</taxon>
        <taxon>Cestoda</taxon>
        <taxon>Eucestoda</taxon>
        <taxon>Diphyllobothriidea</taxon>
        <taxon>Diphyllobothriidae</taxon>
        <taxon>Schistocephalus</taxon>
    </lineage>
</organism>
<feature type="compositionally biased region" description="Polar residues" evidence="1">
    <location>
        <begin position="27"/>
        <end position="37"/>
    </location>
</feature>
<dbReference type="AlphaFoldDB" id="A0A183SEN4"/>
<dbReference type="WBParaSite" id="SSLN_0000276901-mRNA-1">
    <property type="protein sequence ID" value="SSLN_0000276901-mRNA-1"/>
    <property type="gene ID" value="SSLN_0000276901"/>
</dbReference>
<dbReference type="Proteomes" id="UP000275846">
    <property type="component" value="Unassembled WGS sequence"/>
</dbReference>
<keyword evidence="3" id="KW-1185">Reference proteome</keyword>
<evidence type="ECO:0000256" key="1">
    <source>
        <dbReference type="SAM" id="MobiDB-lite"/>
    </source>
</evidence>